<dbReference type="InterPro" id="IPR036188">
    <property type="entry name" value="FAD/NAD-bd_sf"/>
</dbReference>
<dbReference type="STRING" id="889306.KP78_27930"/>
<keyword evidence="6" id="KW-1185">Reference proteome</keyword>
<dbReference type="Pfam" id="PF00890">
    <property type="entry name" value="FAD_binding_2"/>
    <property type="match status" value="1"/>
</dbReference>
<dbReference type="AlphaFoldDB" id="A0A0C2RU18"/>
<evidence type="ECO:0000259" key="3">
    <source>
        <dbReference type="Pfam" id="PF00890"/>
    </source>
</evidence>
<dbReference type="Gene3D" id="3.90.700.10">
    <property type="entry name" value="Succinate dehydrogenase/fumarate reductase flavoprotein, catalytic domain"/>
    <property type="match status" value="1"/>
</dbReference>
<accession>A0A0C2RU18</accession>
<feature type="domain" description="Fumarate reductase/succinate dehydrogenase flavoprotein-like C-terminal" evidence="4">
    <location>
        <begin position="463"/>
        <end position="562"/>
    </location>
</feature>
<gene>
    <name evidence="5" type="ORF">KP78_27930</name>
</gene>
<dbReference type="InterPro" id="IPR027477">
    <property type="entry name" value="Succ_DH/fumarate_Rdtase_cat_sf"/>
</dbReference>
<dbReference type="GO" id="GO:0033765">
    <property type="term" value="F:steroid dehydrogenase activity, acting on the CH-CH group of donors"/>
    <property type="evidence" value="ECO:0007669"/>
    <property type="project" value="UniProtKB-ARBA"/>
</dbReference>
<dbReference type="Gene3D" id="3.50.50.60">
    <property type="entry name" value="FAD/NAD(P)-binding domain"/>
    <property type="match status" value="1"/>
</dbReference>
<protein>
    <recommendedName>
        <fullName evidence="7">Succinate dehydrogenase</fullName>
    </recommendedName>
</protein>
<evidence type="ECO:0000259" key="4">
    <source>
        <dbReference type="Pfam" id="PF02910"/>
    </source>
</evidence>
<organism evidence="5 6">
    <name type="scientific">Jeotgalibacillus soli</name>
    <dbReference type="NCBI Taxonomy" id="889306"/>
    <lineage>
        <taxon>Bacteria</taxon>
        <taxon>Bacillati</taxon>
        <taxon>Bacillota</taxon>
        <taxon>Bacilli</taxon>
        <taxon>Bacillales</taxon>
        <taxon>Caryophanaceae</taxon>
        <taxon>Jeotgalibacillus</taxon>
    </lineage>
</organism>
<dbReference type="OrthoDB" id="9806724at2"/>
<proteinExistence type="predicted"/>
<dbReference type="SUPFAM" id="SSF51905">
    <property type="entry name" value="FAD/NAD(P)-binding domain"/>
    <property type="match status" value="1"/>
</dbReference>
<reference evidence="5 6" key="1">
    <citation type="submission" date="2015-01" db="EMBL/GenBank/DDBJ databases">
        <title>Genome sequencing of Jeotgalibacillus soli.</title>
        <authorList>
            <person name="Goh K.M."/>
            <person name="Chan K.-G."/>
            <person name="Yaakop A.S."/>
            <person name="Ee R."/>
            <person name="Gan H.M."/>
            <person name="Chan C.S."/>
        </authorList>
    </citation>
    <scope>NUCLEOTIDE SEQUENCE [LARGE SCALE GENOMIC DNA]</scope>
    <source>
        <strain evidence="5 6">P9</strain>
    </source>
</reference>
<dbReference type="Proteomes" id="UP000031938">
    <property type="component" value="Unassembled WGS sequence"/>
</dbReference>
<evidence type="ECO:0000313" key="5">
    <source>
        <dbReference type="EMBL" id="KIL45249.1"/>
    </source>
</evidence>
<dbReference type="PANTHER" id="PTHR11632:SF51">
    <property type="entry name" value="SUCCINATE DEHYDROGENASE [UBIQUINONE] FLAVOPROTEIN SUBUNIT, MITOCHONDRIAL"/>
    <property type="match status" value="1"/>
</dbReference>
<dbReference type="RefSeq" id="WP_041089556.1">
    <property type="nucleotide sequence ID" value="NZ_JXRP01000018.1"/>
</dbReference>
<feature type="domain" description="FAD-dependent oxidoreductase 2 FAD-binding" evidence="3">
    <location>
        <begin position="13"/>
        <end position="406"/>
    </location>
</feature>
<keyword evidence="1" id="KW-0285">Flavoprotein</keyword>
<comment type="caution">
    <text evidence="5">The sequence shown here is derived from an EMBL/GenBank/DDBJ whole genome shotgun (WGS) entry which is preliminary data.</text>
</comment>
<dbReference type="InterPro" id="IPR003953">
    <property type="entry name" value="FAD-dep_OxRdtase_2_FAD-bd"/>
</dbReference>
<evidence type="ECO:0000313" key="6">
    <source>
        <dbReference type="Proteomes" id="UP000031938"/>
    </source>
</evidence>
<dbReference type="Pfam" id="PF02910">
    <property type="entry name" value="Succ_DH_flav_C"/>
    <property type="match status" value="1"/>
</dbReference>
<dbReference type="SUPFAM" id="SSF46977">
    <property type="entry name" value="Succinate dehydrogenase/fumarate reductase flavoprotein C-terminal domain"/>
    <property type="match status" value="1"/>
</dbReference>
<dbReference type="EMBL" id="JXRP01000018">
    <property type="protein sequence ID" value="KIL45249.1"/>
    <property type="molecule type" value="Genomic_DNA"/>
</dbReference>
<evidence type="ECO:0000256" key="1">
    <source>
        <dbReference type="ARBA" id="ARBA00022630"/>
    </source>
</evidence>
<dbReference type="InterPro" id="IPR015939">
    <property type="entry name" value="Fum_Rdtase/Succ_DH_flav-like_C"/>
</dbReference>
<dbReference type="PRINTS" id="PR00368">
    <property type="entry name" value="FADPNR"/>
</dbReference>
<keyword evidence="2" id="KW-0560">Oxidoreductase</keyword>
<dbReference type="InterPro" id="IPR037099">
    <property type="entry name" value="Fum_R/Succ_DH_flav-like_C_sf"/>
</dbReference>
<evidence type="ECO:0000256" key="2">
    <source>
        <dbReference type="ARBA" id="ARBA00023002"/>
    </source>
</evidence>
<dbReference type="PIRSF" id="PIRSF000171">
    <property type="entry name" value="SDHA_APRA_LASPO"/>
    <property type="match status" value="1"/>
</dbReference>
<dbReference type="PRINTS" id="PR00411">
    <property type="entry name" value="PNDRDTASEI"/>
</dbReference>
<dbReference type="PATRIC" id="fig|889306.3.peg.2805"/>
<dbReference type="PANTHER" id="PTHR11632">
    <property type="entry name" value="SUCCINATE DEHYDROGENASE 2 FLAVOPROTEIN SUBUNIT"/>
    <property type="match status" value="1"/>
</dbReference>
<evidence type="ECO:0008006" key="7">
    <source>
        <dbReference type="Google" id="ProtNLM"/>
    </source>
</evidence>
<sequence>MSNYKIDRIIETDVLVVGGGGAAARAALSAVEAGAEIRVAVKSKWLGGGSTATAFSELLAIAAAIGHADERDQPEIHYEDTLDAGRGFIDPELVWALASEVPDRIQDLINIGLNFDKQENGKLVQGMSDFATYPRTCRVNGVTARHILVALSKQIKNNGVPIDEHTAVFKLVTDENNNISGALAINVETKELILYKTPSVILACGGAQHVYKYAVGTAEMIGNGYAMAYELGIPLINMEFIQIGPAAIKPSITLLSGPVWRTKPILKNNKGEEIFSKYVPSHIDIDNVYKEKVFPFTISSDAFYFDTSIQKEMEAYPTPNGGVWGTMPPGSEEIVEQNMPKTNGVLKAKGIDIFKDQFEVALIAQCMNGGALIETPDGLTKVPGLFIAGETAGGLRGPDRPGGNSLAEGQVFGHRTGNAAAAHSKQHTITSNVEQAAAKLLAPLNEWIEKSIGNKDLNEAIQSLKDNMYKNCLIIRNEDRLNAALSHINELEKALNAGEFKLDESSFSAAIDFKHMLITAKSIVISAQARTESRSCHFREDYPEKDDTNWIKSIYVVEEENEMIVKTKNWPDQRKDKRNEVHL</sequence>
<name>A0A0C2RU18_9BACL</name>
<dbReference type="Gene3D" id="1.20.58.100">
    <property type="entry name" value="Fumarate reductase/succinate dehydrogenase flavoprotein-like, C-terminal domain"/>
    <property type="match status" value="1"/>
</dbReference>
<dbReference type="InterPro" id="IPR030664">
    <property type="entry name" value="SdhA/FrdA/AprA"/>
</dbReference>